<dbReference type="EC" id="2.9.1.1" evidence="8"/>
<dbReference type="Proteomes" id="UP001055117">
    <property type="component" value="Unassembled WGS sequence"/>
</dbReference>
<keyword evidence="5 8" id="KW-0648">Protein biosynthesis</keyword>
<comment type="pathway">
    <text evidence="8">Aminoacyl-tRNA biosynthesis; selenocysteinyl-tRNA(Sec) biosynthesis; selenocysteinyl-tRNA(Sec) from L-seryl-tRNA(Sec) (bacterial route): step 1/1.</text>
</comment>
<evidence type="ECO:0000256" key="5">
    <source>
        <dbReference type="ARBA" id="ARBA00022917"/>
    </source>
</evidence>
<dbReference type="Gene3D" id="3.40.640.10">
    <property type="entry name" value="Type I PLP-dependent aspartate aminotransferase-like (Major domain)"/>
    <property type="match status" value="1"/>
</dbReference>
<keyword evidence="6 8" id="KW-0711">Selenium</keyword>
<proteinExistence type="inferred from homology"/>
<comment type="similarity">
    <text evidence="7 8">Belongs to the SelA family.</text>
</comment>
<dbReference type="HAMAP" id="MF_00423">
    <property type="entry name" value="SelA"/>
    <property type="match status" value="1"/>
</dbReference>
<dbReference type="PANTHER" id="PTHR32328">
    <property type="entry name" value="L-SERYL-TRNA(SEC) SELENIUM TRANSFERASE"/>
    <property type="match status" value="1"/>
</dbReference>
<keyword evidence="12" id="KW-1185">Reference proteome</keyword>
<evidence type="ECO:0000256" key="2">
    <source>
        <dbReference type="ARBA" id="ARBA00022490"/>
    </source>
</evidence>
<name>A0ABQ4QEQ3_9HYPH</name>
<dbReference type="Pfam" id="PF12390">
    <property type="entry name" value="Se-cys_synth_N"/>
    <property type="match status" value="1"/>
</dbReference>
<dbReference type="InterPro" id="IPR015424">
    <property type="entry name" value="PyrdxlP-dep_Trfase"/>
</dbReference>
<dbReference type="SUPFAM" id="SSF53383">
    <property type="entry name" value="PLP-dependent transferases"/>
    <property type="match status" value="1"/>
</dbReference>
<feature type="modified residue" description="N6-(pyridoxal phosphate)lysine" evidence="8">
    <location>
        <position position="311"/>
    </location>
</feature>
<reference evidence="11 12" key="1">
    <citation type="journal article" date="2021" name="Front. Microbiol.">
        <title>Comprehensive Comparative Genomics and Phenotyping of Methylobacterium Species.</title>
        <authorList>
            <person name="Alessa O."/>
            <person name="Ogura Y."/>
            <person name="Fujitani Y."/>
            <person name="Takami H."/>
            <person name="Hayashi T."/>
            <person name="Sahin N."/>
            <person name="Tani A."/>
        </authorList>
    </citation>
    <scope>NUCLEOTIDE SEQUENCE [LARGE SCALE GENOMIC DNA]</scope>
    <source>
        <strain evidence="11 12">DSM 23679</strain>
    </source>
</reference>
<evidence type="ECO:0000256" key="1">
    <source>
        <dbReference type="ARBA" id="ARBA00001933"/>
    </source>
</evidence>
<accession>A0ABQ4QEQ3</accession>
<dbReference type="InterPro" id="IPR025862">
    <property type="entry name" value="SelA_trans_N_dom"/>
</dbReference>
<protein>
    <recommendedName>
        <fullName evidence="8">L-seryl-tRNA(Sec) selenium transferase</fullName>
        <ecNumber evidence="8">2.9.1.1</ecNumber>
    </recommendedName>
    <alternativeName>
        <fullName evidence="8">Selenocysteine synthase</fullName>
        <shortName evidence="8">Sec synthase</shortName>
    </alternativeName>
    <alternativeName>
        <fullName evidence="8">Selenocysteinyl-tRNA(Sec) synthase</fullName>
    </alternativeName>
</protein>
<sequence length="487" mass="51312">MGLDGAVRPAISSPMSSLASVPRPRDQIQGARPPSVERLLGHQVAASLIETFGRTAVRDAVREDLAAIRARAEGVPDEPAILAAVEGRLSALSRASLRPVFNLTGTVLHTNLGRALLPPEAAEAVSAVMTGAANLEFDLATGERGERDDHVEALICRLTGAEAAIVVNNNAAAVFLVLNALAMRKEVVVSRGELVEIGGSFRVPDVMARAGCRLREVGTTNRTHLHDFDEALGPRTGLVMRVHPSNYEIRGFTAQAREDELGALCRARGVPLAVDLGSGSLVDLAAHGLPPEPTVRAALAHADLVTFSGDKLLGAVQCGIVAGRADLLRKIRKSPLKRALRVDKMTYAALEATLRLYLNPERLAERLPTLRLLTRKAEAIDAQARRLAPEVARRLAGRAEVAVAACSSQIGSGALPVETLQSACLVLTQAAGDGARRGGAWPKRMAAALRALPVPVIGRIADGAVHLDLRTLEDEPGLLASLDGLGA</sequence>
<dbReference type="GO" id="GO:0016740">
    <property type="term" value="F:transferase activity"/>
    <property type="evidence" value="ECO:0007669"/>
    <property type="project" value="UniProtKB-KW"/>
</dbReference>
<comment type="catalytic activity">
    <reaction evidence="8">
        <text>L-seryl-tRNA(Sec) + selenophosphate + H(+) = L-selenocysteinyl-tRNA(Sec) + phosphate</text>
        <dbReference type="Rhea" id="RHEA:22728"/>
        <dbReference type="Rhea" id="RHEA-COMP:9742"/>
        <dbReference type="Rhea" id="RHEA-COMP:9743"/>
        <dbReference type="ChEBI" id="CHEBI:15378"/>
        <dbReference type="ChEBI" id="CHEBI:16144"/>
        <dbReference type="ChEBI" id="CHEBI:43474"/>
        <dbReference type="ChEBI" id="CHEBI:78533"/>
        <dbReference type="ChEBI" id="CHEBI:78573"/>
        <dbReference type="EC" id="2.9.1.1"/>
    </reaction>
</comment>
<evidence type="ECO:0000256" key="6">
    <source>
        <dbReference type="ARBA" id="ARBA00023266"/>
    </source>
</evidence>
<dbReference type="Pfam" id="PF03841">
    <property type="entry name" value="SelA"/>
    <property type="match status" value="1"/>
</dbReference>
<dbReference type="InterPro" id="IPR015421">
    <property type="entry name" value="PyrdxlP-dep_Trfase_major"/>
</dbReference>
<evidence type="ECO:0000256" key="4">
    <source>
        <dbReference type="ARBA" id="ARBA00022898"/>
    </source>
</evidence>
<gene>
    <name evidence="8 11" type="primary">selA</name>
    <name evidence="11" type="ORF">AFCDBAGC_1152</name>
</gene>
<dbReference type="InterPro" id="IPR018319">
    <property type="entry name" value="SelA-like"/>
</dbReference>
<feature type="region of interest" description="Disordered" evidence="9">
    <location>
        <begin position="1"/>
        <end position="33"/>
    </location>
</feature>
<keyword evidence="4 8" id="KW-0663">Pyridoxal phosphate</keyword>
<evidence type="ECO:0000256" key="8">
    <source>
        <dbReference type="HAMAP-Rule" id="MF_00423"/>
    </source>
</evidence>
<comment type="function">
    <text evidence="8">Converts seryl-tRNA(Sec) to selenocysteinyl-tRNA(Sec) required for selenoprotein biosynthesis.</text>
</comment>
<dbReference type="NCBIfam" id="TIGR00474">
    <property type="entry name" value="selA"/>
    <property type="match status" value="1"/>
</dbReference>
<evidence type="ECO:0000256" key="9">
    <source>
        <dbReference type="SAM" id="MobiDB-lite"/>
    </source>
</evidence>
<dbReference type="PANTHER" id="PTHR32328:SF0">
    <property type="entry name" value="L-SERYL-TRNA(SEC) SELENIUM TRANSFERASE"/>
    <property type="match status" value="1"/>
</dbReference>
<comment type="subcellular location">
    <subcellularLocation>
        <location evidence="8">Cytoplasm</location>
    </subcellularLocation>
</comment>
<evidence type="ECO:0000259" key="10">
    <source>
        <dbReference type="Pfam" id="PF12390"/>
    </source>
</evidence>
<evidence type="ECO:0000313" key="11">
    <source>
        <dbReference type="EMBL" id="GJD43300.1"/>
    </source>
</evidence>
<keyword evidence="3 8" id="KW-0808">Transferase</keyword>
<organism evidence="11 12">
    <name type="scientific">Methylobacterium cerastii</name>
    <dbReference type="NCBI Taxonomy" id="932741"/>
    <lineage>
        <taxon>Bacteria</taxon>
        <taxon>Pseudomonadati</taxon>
        <taxon>Pseudomonadota</taxon>
        <taxon>Alphaproteobacteria</taxon>
        <taxon>Hyphomicrobiales</taxon>
        <taxon>Methylobacteriaceae</taxon>
        <taxon>Methylobacterium</taxon>
    </lineage>
</organism>
<comment type="caution">
    <text evidence="11">The sequence shown here is derived from an EMBL/GenBank/DDBJ whole genome shotgun (WGS) entry which is preliminary data.</text>
</comment>
<dbReference type="InterPro" id="IPR004534">
    <property type="entry name" value="SelA_trans"/>
</dbReference>
<evidence type="ECO:0000256" key="3">
    <source>
        <dbReference type="ARBA" id="ARBA00022679"/>
    </source>
</evidence>
<keyword evidence="2 8" id="KW-0963">Cytoplasm</keyword>
<comment type="cofactor">
    <cofactor evidence="1 8">
        <name>pyridoxal 5'-phosphate</name>
        <dbReference type="ChEBI" id="CHEBI:597326"/>
    </cofactor>
</comment>
<dbReference type="EMBL" id="BPQG01000011">
    <property type="protein sequence ID" value="GJD43300.1"/>
    <property type="molecule type" value="Genomic_DNA"/>
</dbReference>
<feature type="domain" description="L-seryl-tRNA selenium transferase N-terminal" evidence="10">
    <location>
        <begin position="34"/>
        <end position="69"/>
    </location>
</feature>
<dbReference type="Gene3D" id="3.90.1150.180">
    <property type="match status" value="1"/>
</dbReference>
<evidence type="ECO:0000256" key="7">
    <source>
        <dbReference type="ARBA" id="ARBA00044507"/>
    </source>
</evidence>
<evidence type="ECO:0000313" key="12">
    <source>
        <dbReference type="Proteomes" id="UP001055117"/>
    </source>
</evidence>